<dbReference type="GO" id="GO:0004129">
    <property type="term" value="F:cytochrome-c oxidase activity"/>
    <property type="evidence" value="ECO:0007669"/>
    <property type="project" value="InterPro"/>
</dbReference>
<dbReference type="CDD" id="cd13917">
    <property type="entry name" value="CuRO_HCO_II_like_4"/>
    <property type="match status" value="1"/>
</dbReference>
<dbReference type="PANTHER" id="PTHR42838:SF2">
    <property type="entry name" value="NITROUS-OXIDE REDUCTASE"/>
    <property type="match status" value="1"/>
</dbReference>
<proteinExistence type="predicted"/>
<dbReference type="InterPro" id="IPR002429">
    <property type="entry name" value="CcO_II-like_C"/>
</dbReference>
<feature type="domain" description="Cytochrome oxidase subunit II copper A binding" evidence="5">
    <location>
        <begin position="89"/>
        <end position="183"/>
    </location>
</feature>
<keyword evidence="7" id="KW-1185">Reference proteome</keyword>
<dbReference type="Gene3D" id="2.60.40.420">
    <property type="entry name" value="Cupredoxins - blue copper proteins"/>
    <property type="match status" value="1"/>
</dbReference>
<reference evidence="6 7" key="1">
    <citation type="submission" date="2024-02" db="EMBL/GenBank/DDBJ databases">
        <title>A novel Wenzhouxiangellaceae bacterium, isolated from coastal sediments.</title>
        <authorList>
            <person name="Du Z.-J."/>
            <person name="Ye Y.-Q."/>
            <person name="Zhang X.-Y."/>
        </authorList>
    </citation>
    <scope>NUCLEOTIDE SEQUENCE [LARGE SCALE GENOMIC DNA]</scope>
    <source>
        <strain evidence="6 7">CH-27</strain>
    </source>
</reference>
<evidence type="ECO:0000259" key="5">
    <source>
        <dbReference type="PROSITE" id="PS50857"/>
    </source>
</evidence>
<dbReference type="GO" id="GO:0016020">
    <property type="term" value="C:membrane"/>
    <property type="evidence" value="ECO:0007669"/>
    <property type="project" value="InterPro"/>
</dbReference>
<dbReference type="RefSeq" id="WP_354696677.1">
    <property type="nucleotide sequence ID" value="NZ_JAZHOG010000013.1"/>
</dbReference>
<sequence>MTSIQPPAQTIWWKQPLDRVEGTWIAIALVWSLIMFAMMPLWHVYGKQNLSNEAYRTTPEAFMAKTMAMVNEHTVRTETNQQIPVVSPPPGSDVYLIARLWQWWPILELEKGQTYRLHIASMDWQHGFSLQPVNINTQILPGYEMVLTITPDTSGDQTIICNEFCGIGHHNMVGRILVKESGT</sequence>
<keyword evidence="4" id="KW-1133">Transmembrane helix</keyword>
<comment type="caution">
    <text evidence="6">The sequence shown here is derived from an EMBL/GenBank/DDBJ whole genome shotgun (WGS) entry which is preliminary data.</text>
</comment>
<accession>A0AAW9R8V9</accession>
<evidence type="ECO:0000256" key="2">
    <source>
        <dbReference type="ARBA" id="ARBA00022723"/>
    </source>
</evidence>
<dbReference type="GO" id="GO:0005507">
    <property type="term" value="F:copper ion binding"/>
    <property type="evidence" value="ECO:0007669"/>
    <property type="project" value="InterPro"/>
</dbReference>
<protein>
    <recommendedName>
        <fullName evidence="5">Cytochrome oxidase subunit II copper A binding domain-containing protein</fullName>
    </recommendedName>
</protein>
<evidence type="ECO:0000256" key="4">
    <source>
        <dbReference type="SAM" id="Phobius"/>
    </source>
</evidence>
<name>A0AAW9R8V9_9GAMM</name>
<dbReference type="EMBL" id="JAZHOG010000013">
    <property type="protein sequence ID" value="MEJ8569354.1"/>
    <property type="molecule type" value="Genomic_DNA"/>
</dbReference>
<keyword evidence="3" id="KW-0186">Copper</keyword>
<dbReference type="PROSITE" id="PS50857">
    <property type="entry name" value="COX2_CUA"/>
    <property type="match status" value="1"/>
</dbReference>
<organism evidence="6 7">
    <name type="scientific">Elongatibacter sediminis</name>
    <dbReference type="NCBI Taxonomy" id="3119006"/>
    <lineage>
        <taxon>Bacteria</taxon>
        <taxon>Pseudomonadati</taxon>
        <taxon>Pseudomonadota</taxon>
        <taxon>Gammaproteobacteria</taxon>
        <taxon>Chromatiales</taxon>
        <taxon>Wenzhouxiangellaceae</taxon>
        <taxon>Elongatibacter</taxon>
    </lineage>
</organism>
<keyword evidence="4" id="KW-0812">Transmembrane</keyword>
<evidence type="ECO:0000313" key="6">
    <source>
        <dbReference type="EMBL" id="MEJ8569354.1"/>
    </source>
</evidence>
<evidence type="ECO:0000256" key="1">
    <source>
        <dbReference type="ARBA" id="ARBA00004196"/>
    </source>
</evidence>
<gene>
    <name evidence="6" type="ORF">V3330_17140</name>
</gene>
<dbReference type="SUPFAM" id="SSF49503">
    <property type="entry name" value="Cupredoxins"/>
    <property type="match status" value="1"/>
</dbReference>
<dbReference type="PANTHER" id="PTHR42838">
    <property type="entry name" value="CYTOCHROME C OXIDASE SUBUNIT II"/>
    <property type="match status" value="1"/>
</dbReference>
<feature type="transmembrane region" description="Helical" evidence="4">
    <location>
        <begin position="22"/>
        <end position="42"/>
    </location>
</feature>
<comment type="subcellular location">
    <subcellularLocation>
        <location evidence="1">Cell envelope</location>
    </subcellularLocation>
</comment>
<evidence type="ECO:0000256" key="3">
    <source>
        <dbReference type="ARBA" id="ARBA00023008"/>
    </source>
</evidence>
<keyword evidence="4" id="KW-0472">Membrane</keyword>
<dbReference type="Proteomes" id="UP001359886">
    <property type="component" value="Unassembled WGS sequence"/>
</dbReference>
<dbReference type="InterPro" id="IPR051403">
    <property type="entry name" value="NosZ/Cyto_c_oxidase_sub2"/>
</dbReference>
<dbReference type="GO" id="GO:0030313">
    <property type="term" value="C:cell envelope"/>
    <property type="evidence" value="ECO:0007669"/>
    <property type="project" value="UniProtKB-SubCell"/>
</dbReference>
<dbReference type="AlphaFoldDB" id="A0AAW9R8V9"/>
<dbReference type="InterPro" id="IPR008972">
    <property type="entry name" value="Cupredoxin"/>
</dbReference>
<keyword evidence="2" id="KW-0479">Metal-binding</keyword>
<evidence type="ECO:0000313" key="7">
    <source>
        <dbReference type="Proteomes" id="UP001359886"/>
    </source>
</evidence>